<accession>A0AAD9KXA5</accession>
<keyword evidence="2" id="KW-1185">Reference proteome</keyword>
<sequence>MWLQRLVSIFLSVMPEEAFRDMGDGVYILSSQSTDLINVAHFKAKTKTTRILMRELLFADASALVAHSAEEMQKIVDAFSQASKKFGLNIDIKKTEVLYQPDSTRTREEDIMVDGNKLNSVLEFTNLGSTISSNGCTDDKIMSRMAKASASFGRLLQRLWNIHHVSMRVNTKIYRAIVLSTSYAEPRPGQCTDDR</sequence>
<evidence type="ECO:0000313" key="2">
    <source>
        <dbReference type="Proteomes" id="UP001209878"/>
    </source>
</evidence>
<evidence type="ECO:0008006" key="3">
    <source>
        <dbReference type="Google" id="ProtNLM"/>
    </source>
</evidence>
<protein>
    <recommendedName>
        <fullName evidence="3">Reverse transcriptase domain-containing protein</fullName>
    </recommendedName>
</protein>
<dbReference type="AlphaFoldDB" id="A0AAD9KXA5"/>
<proteinExistence type="predicted"/>
<comment type="caution">
    <text evidence="1">The sequence shown here is derived from an EMBL/GenBank/DDBJ whole genome shotgun (WGS) entry which is preliminary data.</text>
</comment>
<dbReference type="EMBL" id="JAODUO010000518">
    <property type="protein sequence ID" value="KAK2179027.1"/>
    <property type="molecule type" value="Genomic_DNA"/>
</dbReference>
<dbReference type="PANTHER" id="PTHR47027">
    <property type="entry name" value="REVERSE TRANSCRIPTASE DOMAIN-CONTAINING PROTEIN"/>
    <property type="match status" value="1"/>
</dbReference>
<reference evidence="1" key="1">
    <citation type="journal article" date="2023" name="Mol. Biol. Evol.">
        <title>Third-Generation Sequencing Reveals the Adaptive Role of the Epigenome in Three Deep-Sea Polychaetes.</title>
        <authorList>
            <person name="Perez M."/>
            <person name="Aroh O."/>
            <person name="Sun Y."/>
            <person name="Lan Y."/>
            <person name="Juniper S.K."/>
            <person name="Young C.R."/>
            <person name="Angers B."/>
            <person name="Qian P.Y."/>
        </authorList>
    </citation>
    <scope>NUCLEOTIDE SEQUENCE</scope>
    <source>
        <strain evidence="1">R07B-5</strain>
    </source>
</reference>
<gene>
    <name evidence="1" type="ORF">NP493_518g01037</name>
</gene>
<organism evidence="1 2">
    <name type="scientific">Ridgeia piscesae</name>
    <name type="common">Tubeworm</name>
    <dbReference type="NCBI Taxonomy" id="27915"/>
    <lineage>
        <taxon>Eukaryota</taxon>
        <taxon>Metazoa</taxon>
        <taxon>Spiralia</taxon>
        <taxon>Lophotrochozoa</taxon>
        <taxon>Annelida</taxon>
        <taxon>Polychaeta</taxon>
        <taxon>Sedentaria</taxon>
        <taxon>Canalipalpata</taxon>
        <taxon>Sabellida</taxon>
        <taxon>Siboglinidae</taxon>
        <taxon>Ridgeia</taxon>
    </lineage>
</organism>
<evidence type="ECO:0000313" key="1">
    <source>
        <dbReference type="EMBL" id="KAK2179027.1"/>
    </source>
</evidence>
<dbReference type="PANTHER" id="PTHR47027:SF20">
    <property type="entry name" value="REVERSE TRANSCRIPTASE-LIKE PROTEIN WITH RNA-DIRECTED DNA POLYMERASE DOMAIN"/>
    <property type="match status" value="1"/>
</dbReference>
<name>A0AAD9KXA5_RIDPI</name>
<dbReference type="Proteomes" id="UP001209878">
    <property type="component" value="Unassembled WGS sequence"/>
</dbReference>